<proteinExistence type="predicted"/>
<dbReference type="InterPro" id="IPR036928">
    <property type="entry name" value="AS_sf"/>
</dbReference>
<reference evidence="2" key="1">
    <citation type="journal article" date="2022" name="Int. J. Mol. Sci.">
        <title>Draft Genome of Tanacetum Coccineum: Genomic Comparison of Closely Related Tanacetum-Family Plants.</title>
        <authorList>
            <person name="Yamashiro T."/>
            <person name="Shiraishi A."/>
            <person name="Nakayama K."/>
            <person name="Satake H."/>
        </authorList>
    </citation>
    <scope>NUCLEOTIDE SEQUENCE</scope>
</reference>
<dbReference type="GO" id="GO:0016787">
    <property type="term" value="F:hydrolase activity"/>
    <property type="evidence" value="ECO:0007669"/>
    <property type="project" value="UniProtKB-KW"/>
</dbReference>
<feature type="region of interest" description="Disordered" evidence="1">
    <location>
        <begin position="1"/>
        <end position="20"/>
    </location>
</feature>
<evidence type="ECO:0000313" key="2">
    <source>
        <dbReference type="EMBL" id="GJT66595.1"/>
    </source>
</evidence>
<name>A0ABQ5FTH2_9ASTR</name>
<accession>A0ABQ5FTH2</accession>
<dbReference type="Gene3D" id="3.90.1300.10">
    <property type="entry name" value="Amidase signature (AS) domain"/>
    <property type="match status" value="1"/>
</dbReference>
<dbReference type="Proteomes" id="UP001151760">
    <property type="component" value="Unassembled WGS sequence"/>
</dbReference>
<organism evidence="2 3">
    <name type="scientific">Tanacetum coccineum</name>
    <dbReference type="NCBI Taxonomy" id="301880"/>
    <lineage>
        <taxon>Eukaryota</taxon>
        <taxon>Viridiplantae</taxon>
        <taxon>Streptophyta</taxon>
        <taxon>Embryophyta</taxon>
        <taxon>Tracheophyta</taxon>
        <taxon>Spermatophyta</taxon>
        <taxon>Magnoliopsida</taxon>
        <taxon>eudicotyledons</taxon>
        <taxon>Gunneridae</taxon>
        <taxon>Pentapetalae</taxon>
        <taxon>asterids</taxon>
        <taxon>campanulids</taxon>
        <taxon>Asterales</taxon>
        <taxon>Asteraceae</taxon>
        <taxon>Asteroideae</taxon>
        <taxon>Anthemideae</taxon>
        <taxon>Anthemidinae</taxon>
        <taxon>Tanacetum</taxon>
    </lineage>
</organism>
<reference evidence="2" key="2">
    <citation type="submission" date="2022-01" db="EMBL/GenBank/DDBJ databases">
        <authorList>
            <person name="Yamashiro T."/>
            <person name="Shiraishi A."/>
            <person name="Satake H."/>
            <person name="Nakayama K."/>
        </authorList>
    </citation>
    <scope>NUCLEOTIDE SEQUENCE</scope>
</reference>
<keyword evidence="3" id="KW-1185">Reference proteome</keyword>
<evidence type="ECO:0000256" key="1">
    <source>
        <dbReference type="SAM" id="MobiDB-lite"/>
    </source>
</evidence>
<keyword evidence="2" id="KW-0378">Hydrolase</keyword>
<dbReference type="EMBL" id="BQNB010017729">
    <property type="protein sequence ID" value="GJT66595.1"/>
    <property type="molecule type" value="Genomic_DNA"/>
</dbReference>
<protein>
    <submittedName>
        <fullName evidence="2">Fatty acid amide hydrolase</fullName>
    </submittedName>
</protein>
<comment type="caution">
    <text evidence="2">The sequence shown here is derived from an EMBL/GenBank/DDBJ whole genome shotgun (WGS) entry which is preliminary data.</text>
</comment>
<evidence type="ECO:0000313" key="3">
    <source>
        <dbReference type="Proteomes" id="UP001151760"/>
    </source>
</evidence>
<gene>
    <name evidence="2" type="ORF">Tco_1018075</name>
</gene>
<sequence>MTQQGRGFCGKSENATPKQWQHDGACKDVFEFKVHDQVSENVKTDVLSFSQTRKMLNLIQVGYDKQGLPIVLQLIGRPWGEAAILRLAAAIELTN</sequence>
<dbReference type="SUPFAM" id="SSF75304">
    <property type="entry name" value="Amidase signature (AS) enzymes"/>
    <property type="match status" value="1"/>
</dbReference>